<evidence type="ECO:0000259" key="4">
    <source>
        <dbReference type="Pfam" id="PF14331"/>
    </source>
</evidence>
<feature type="domain" description="IcmF-related" evidence="3">
    <location>
        <begin position="582"/>
        <end position="891"/>
    </location>
</feature>
<accession>A0A2T7B686</accession>
<dbReference type="InterPro" id="IPR025743">
    <property type="entry name" value="TssM1_N"/>
</dbReference>
<dbReference type="PROSITE" id="PS51257">
    <property type="entry name" value="PROKAR_LIPOPROTEIN"/>
    <property type="match status" value="1"/>
</dbReference>
<evidence type="ECO:0000313" key="5">
    <source>
        <dbReference type="EMBL" id="PUX23213.1"/>
    </source>
</evidence>
<sequence length="1261" mass="140783">MTFLNRLFSGRSLTFLLMAAWFLLMACAIGYLGPYIGFGEARPFAPAGARLLFIALALLWLVALWYGIPLCLPGALTVCAAIWVAGPYVLIGERYPLQRAAIRLAAIAVIMTLVLLYAAWRLLLFTLSHPAWIEKLRFRKNASTPNAALSEVARIIRDAQKFSRRMYAQENRWRRFFSARTGRDAPPCWLVLGPEGAGKTSLVLSSGQEFPLPEQLNRTGKENPPTASCECFFANDALFIDTSGKYVSQAGENRQEWQGLLQAIRKYRPATGINGALLAFSARDILGLPRTQQLELAATLRARLEDLRTTLGACFPVYLIVTKIDELTGFDAWFRHLTAQEREQVWGVTFPWGGAKGAPTPENAIADELRLLENRLCNAVSVRHQEEYAVADRKKMYAVPQDFRLLAQSLTALARPIFFASRYDETQVYSTLRGVYFTSSCQPESLTLRNSTTLVQTWRQSVTQAGIDASVCLPEATPEDERPGPEVVWGKRYFLRRLFADIIIKDAGLVRYNLRAQSTYRVRNLAGHVVCLTLCFFLARGVLMSYAHNRDYLEAISRHAKQLQSEVHAFINTRDLPLLPTLLNTARDLAAFPGLVTDEPEMAWRYGLYTGAAVSEQADTLYHYFLQRLLFPLIERDATARLNDALQGGDQTRLFDALKRYLMLTGEERFDLNYLIDSITQAWSENGKIAAFEEKTVFTRHLNALFSQPEWRRFGQPRDENLVRAARKRLAQTTLTTRLWGRVRDQLEADAPQDLTLDQLAGESSAHIFTLSDETLLARGIPGLYTQEGYHQIVKKKLPLLLTSAFQDDRWIMGNDKGGLINPVVLRNDVLMRYLDEYAGYWERLLNGVTLLPVDAAQSAGMAPNIFMLRTLAAANSPLVSLVHEAVKQTTLTAKGPDIAETLNLANRSALLSNAKRVNDQMAFQERRLLQERVDNRFAALREFYSGSPQPDAKTGSVSVMPGSAFNRVIGELNDQYTLFVMYDNALQAGDPPALSEAARRLAVESDTWPAPLKNIIAPLLNHSFQKVEGETLTQQQGAIAAGPGELCRRGIEGRYPLSDSDQEISLNQFERFFGAGGALDAYFQAHLADSVDTTASPWRYKGRAQGEGLGLFEQGAALRSALFQGENGRKVALDLSVAVVYMDPSITRLQMQFDDVTAEYSHGPVTPLFFHWPGGQSANPIRLSARPAQKAATSELSLEGPWSLLHWVDTASQVRQAPDGKTILTFYLNKRRVDFEVTGLNWAGRFVPDLLKSFACPAAA</sequence>
<reference evidence="5" key="1">
    <citation type="submission" date="2016-12" db="EMBL/GenBank/DDBJ databases">
        <title>Analysis of the Molecular Diversity Among Cronobacter Species Isolated from Filth Flies Using a Pan Genomic DNA Microarray.</title>
        <authorList>
            <person name="Pava-Ripoll M."/>
            <person name="Tall B."/>
            <person name="Farber J."/>
            <person name="Fanning S."/>
            <person name="Lehner A."/>
            <person name="Stephan R."/>
            <person name="Pagotto F."/>
            <person name="Iverson C."/>
            <person name="Ziobro G."/>
            <person name="Miller A."/>
            <person name="Pearson R."/>
            <person name="Yan Q."/>
            <person name="Kim M."/>
            <person name="Jeong S."/>
            <person name="Park J."/>
            <person name="Jun S."/>
            <person name="Choi H."/>
            <person name="Chung T."/>
            <person name="Yoo Y."/>
            <person name="Park E."/>
            <person name="Hwang S."/>
            <person name="Lee B."/>
            <person name="Sathyamoorthy V."/>
            <person name="Carter L."/>
            <person name="Mammel M."/>
            <person name="Jackson S."/>
            <person name="Kothary M."/>
            <person name="Patel I."/>
            <person name="Grim C."/>
            <person name="Gopinath G."/>
            <person name="Gangiredla J."/>
            <person name="Chase H."/>
        </authorList>
    </citation>
    <scope>NUCLEOTIDE SEQUENCE [LARGE SCALE GENOMIC DNA]</scope>
    <source>
        <strain evidence="5">MOD1-Sh41s</strain>
    </source>
</reference>
<dbReference type="Pfam" id="PF14331">
    <property type="entry name" value="IcmF-related_N"/>
    <property type="match status" value="1"/>
</dbReference>
<dbReference type="EMBL" id="MSAG01000013">
    <property type="protein sequence ID" value="PUX23213.1"/>
    <property type="molecule type" value="Genomic_DNA"/>
</dbReference>
<dbReference type="SUPFAM" id="SSF52540">
    <property type="entry name" value="P-loop containing nucleoside triphosphate hydrolases"/>
    <property type="match status" value="1"/>
</dbReference>
<dbReference type="PANTHER" id="PTHR36153:SF1">
    <property type="entry name" value="TYPE VI SECRETION SYSTEM COMPONENT TSSM1"/>
    <property type="match status" value="1"/>
</dbReference>
<protein>
    <submittedName>
        <fullName evidence="5">Type VI secretion system membrane subunit TssM</fullName>
    </submittedName>
</protein>
<dbReference type="InterPro" id="IPR010623">
    <property type="entry name" value="IcmF_C"/>
</dbReference>
<keyword evidence="1" id="KW-0812">Transmembrane</keyword>
<dbReference type="Pfam" id="PF06761">
    <property type="entry name" value="IcmF-related"/>
    <property type="match status" value="1"/>
</dbReference>
<evidence type="ECO:0000256" key="1">
    <source>
        <dbReference type="SAM" id="Phobius"/>
    </source>
</evidence>
<evidence type="ECO:0000259" key="2">
    <source>
        <dbReference type="Pfam" id="PF06744"/>
    </source>
</evidence>
<evidence type="ECO:0000259" key="3">
    <source>
        <dbReference type="Pfam" id="PF06761"/>
    </source>
</evidence>
<dbReference type="Pfam" id="PF06744">
    <property type="entry name" value="IcmF_C"/>
    <property type="match status" value="1"/>
</dbReference>
<dbReference type="OrthoDB" id="9758229at2"/>
<dbReference type="InterPro" id="IPR009612">
    <property type="entry name" value="IcmF-rel"/>
</dbReference>
<organism evidence="5">
    <name type="scientific">Cronobacter turicensis</name>
    <dbReference type="NCBI Taxonomy" id="413502"/>
    <lineage>
        <taxon>Bacteria</taxon>
        <taxon>Pseudomonadati</taxon>
        <taxon>Pseudomonadota</taxon>
        <taxon>Gammaproteobacteria</taxon>
        <taxon>Enterobacterales</taxon>
        <taxon>Enterobacteriaceae</taxon>
        <taxon>Cronobacter</taxon>
    </lineage>
</organism>
<keyword evidence="1" id="KW-1133">Transmembrane helix</keyword>
<proteinExistence type="predicted"/>
<comment type="caution">
    <text evidence="5">The sequence shown here is derived from an EMBL/GenBank/DDBJ whole genome shotgun (WGS) entry which is preliminary data.</text>
</comment>
<dbReference type="InterPro" id="IPR017731">
    <property type="entry name" value="TssM1-like"/>
</dbReference>
<feature type="transmembrane region" description="Helical" evidence="1">
    <location>
        <begin position="74"/>
        <end position="91"/>
    </location>
</feature>
<dbReference type="InterPro" id="IPR053156">
    <property type="entry name" value="T6SS_TssM-like"/>
</dbReference>
<feature type="transmembrane region" description="Helical" evidence="1">
    <location>
        <begin position="100"/>
        <end position="120"/>
    </location>
</feature>
<feature type="domain" description="Type VI secretion system IcmF C-terminal" evidence="2">
    <location>
        <begin position="1137"/>
        <end position="1239"/>
    </location>
</feature>
<gene>
    <name evidence="5" type="primary">icmF</name>
    <name evidence="5" type="ORF">BS411_08350</name>
</gene>
<feature type="transmembrane region" description="Helical" evidence="1">
    <location>
        <begin position="48"/>
        <end position="68"/>
    </location>
</feature>
<keyword evidence="1" id="KW-0472">Membrane</keyword>
<dbReference type="NCBIfam" id="TIGR03348">
    <property type="entry name" value="VI_IcmF"/>
    <property type="match status" value="1"/>
</dbReference>
<dbReference type="InterPro" id="IPR027417">
    <property type="entry name" value="P-loop_NTPase"/>
</dbReference>
<feature type="transmembrane region" description="Helical" evidence="1">
    <location>
        <begin position="12"/>
        <end position="36"/>
    </location>
</feature>
<dbReference type="PANTHER" id="PTHR36153">
    <property type="entry name" value="INNER MEMBRANE PROTEIN-RELATED"/>
    <property type="match status" value="1"/>
</dbReference>
<name>A0A2T7B686_9ENTR</name>
<dbReference type="AlphaFoldDB" id="A0A2T7B686"/>
<feature type="domain" description="Type VI secretion system component TssM1 N-terminal" evidence="4">
    <location>
        <begin position="252"/>
        <end position="530"/>
    </location>
</feature>